<dbReference type="CDD" id="cd00051">
    <property type="entry name" value="EFh"/>
    <property type="match status" value="1"/>
</dbReference>
<feature type="domain" description="EF-hand" evidence="9">
    <location>
        <begin position="45"/>
        <end position="80"/>
    </location>
</feature>
<dbReference type="InterPro" id="IPR011992">
    <property type="entry name" value="EF-hand-dom_pair"/>
</dbReference>
<evidence type="ECO:0000259" key="8">
    <source>
        <dbReference type="PROSITE" id="PS50203"/>
    </source>
</evidence>
<dbReference type="PANTHER" id="PTHR10183">
    <property type="entry name" value="CALPAIN"/>
    <property type="match status" value="1"/>
</dbReference>
<dbReference type="InterPro" id="IPR038765">
    <property type="entry name" value="Papain-like_cys_pep_sf"/>
</dbReference>
<dbReference type="Proteomes" id="UP001165065">
    <property type="component" value="Unassembled WGS sequence"/>
</dbReference>
<dbReference type="InterPro" id="IPR000169">
    <property type="entry name" value="Pept_cys_AS"/>
</dbReference>
<dbReference type="AlphaFoldDB" id="A0A9W7GFJ9"/>
<dbReference type="SUPFAM" id="SSF47473">
    <property type="entry name" value="EF-hand"/>
    <property type="match status" value="1"/>
</dbReference>
<keyword evidence="11" id="KW-1185">Reference proteome</keyword>
<evidence type="ECO:0000256" key="1">
    <source>
        <dbReference type="ARBA" id="ARBA00007623"/>
    </source>
</evidence>
<organism evidence="10 11">
    <name type="scientific">Triparma columacea</name>
    <dbReference type="NCBI Taxonomy" id="722753"/>
    <lineage>
        <taxon>Eukaryota</taxon>
        <taxon>Sar</taxon>
        <taxon>Stramenopiles</taxon>
        <taxon>Ochrophyta</taxon>
        <taxon>Bolidophyceae</taxon>
        <taxon>Parmales</taxon>
        <taxon>Triparmaceae</taxon>
        <taxon>Triparma</taxon>
    </lineage>
</organism>
<dbReference type="Pfam" id="PF00648">
    <property type="entry name" value="Peptidase_C2"/>
    <property type="match status" value="1"/>
</dbReference>
<evidence type="ECO:0008006" key="12">
    <source>
        <dbReference type="Google" id="ProtNLM"/>
    </source>
</evidence>
<dbReference type="EMBL" id="BRYA01000203">
    <property type="protein sequence ID" value="GMI43956.1"/>
    <property type="molecule type" value="Genomic_DNA"/>
</dbReference>
<feature type="domain" description="Calpain catalytic" evidence="8">
    <location>
        <begin position="271"/>
        <end position="630"/>
    </location>
</feature>
<dbReference type="Pfam" id="PF13499">
    <property type="entry name" value="EF-hand_7"/>
    <property type="match status" value="1"/>
</dbReference>
<dbReference type="GO" id="GO:0004198">
    <property type="term" value="F:calcium-dependent cysteine-type endopeptidase activity"/>
    <property type="evidence" value="ECO:0007669"/>
    <property type="project" value="InterPro"/>
</dbReference>
<evidence type="ECO:0000259" key="9">
    <source>
        <dbReference type="PROSITE" id="PS50222"/>
    </source>
</evidence>
<proteinExistence type="inferred from homology"/>
<feature type="domain" description="EF-hand" evidence="9">
    <location>
        <begin position="9"/>
        <end position="44"/>
    </location>
</feature>
<dbReference type="Gene3D" id="1.10.238.10">
    <property type="entry name" value="EF-hand"/>
    <property type="match status" value="1"/>
</dbReference>
<sequence>MSALTTEHPGERELRRKFRVYDQDDSGSISMDELSSLISDLGHELSEDEIKLSFQQYDADSSGRIDFEEFTRWWNDGGGLARRGGGGDEGGEDTAMKTITSSKLTMLGPSIFLYMSHTHNCIPPYPSPPYNVFSFSVEVMDWKSVEVRLSFGDSKNLKVLRLHPSATFFSSGASSVVELPSIPPFTRVELLALTLEDNLSEWNLAYSTSYRPSVLPPLSSAASLYLTRAADKDLQSVNQETALWKSKSGMLRKTLVGGEELSSFCQSNQCVFVDESFPPFPSSLIGDIGAGTAERDGIVTSSRRAPHFIPSTAAAHRREEGYKFSRLFGSLPPTRVALQQGALGDCWLVSAMTALSERPTLIEALFPAACNPGSMEYDDDDDENNNNKEELSALTNEGYCTCLLYLGGTPHLITVDTFLPCYPLSGPLYCKSPSGSLWAPLLEKAFAKVAGGYQNLVGGYAYEGMMDLTGRPTYHYALDDEDVRERIKEGSFWTDVIVGAVKKRWLLTCTTHGEIKRGGRWRNEEEEEDLTEDGTFNGLVKGHAYAILWAGEVGGYKLLHVRNPWGGFEWRGDWSKGSLLWTNEVKIDIKRQYASWNGESGGGGGDEGSFWMSLGDWVRRFESVSVCMVTDGKNREWNVLRKKIVFAREDDDQRRGADQMVMEKRAVGWTASEETKRDGGGGIEGQYPLRSCVWKLHVPERTECVVALHNKDVRFQRGGVVEGDYPPVGVSILKAPEKGIGGGGGGMGMIGRGRGGYQYVGGQGVRKERQIVTEKMELEEGVYLVVPYTTMEYEDWLAGGGEGGMEEVAGSVRMACGEIFDRFDEENKGVLEGVEFGKLIDAVVGLERLNDTVERGKMSDGLGWSDGIGMLEKERWIKKMESMVRRGREGGGMKALSQCLMACGYEMDRGGCWRLVNALVGALSVHTSVECKLTEAGKNSMALRDAVELVVIGGEEEFAIEHGFKTFVKVNGSNGVSLGVQNMRRGDAHVMMDCSGSEGAESHRGKMECEERFKAGEFKVMHTLVPERADEEWTWRFDVAITDAGGGRGGGG</sequence>
<evidence type="ECO:0000256" key="2">
    <source>
        <dbReference type="ARBA" id="ARBA00022670"/>
    </source>
</evidence>
<evidence type="ECO:0000256" key="7">
    <source>
        <dbReference type="PROSITE-ProRule" id="PRU00239"/>
    </source>
</evidence>
<dbReference type="Gene3D" id="3.90.70.10">
    <property type="entry name" value="Cysteine proteinases"/>
    <property type="match status" value="1"/>
</dbReference>
<keyword evidence="3 7" id="KW-0378">Hydrolase</keyword>
<dbReference type="PANTHER" id="PTHR10183:SF379">
    <property type="entry name" value="CALPAIN-5"/>
    <property type="match status" value="1"/>
</dbReference>
<keyword evidence="4 7" id="KW-0788">Thiol protease</keyword>
<gene>
    <name evidence="10" type="ORF">TrCOL_g7099</name>
</gene>
<dbReference type="OrthoDB" id="205770at2759"/>
<feature type="active site" evidence="6 7">
    <location>
        <position position="346"/>
    </location>
</feature>
<dbReference type="GO" id="GO:0006508">
    <property type="term" value="P:proteolysis"/>
    <property type="evidence" value="ECO:0007669"/>
    <property type="project" value="UniProtKB-KW"/>
</dbReference>
<dbReference type="InterPro" id="IPR001300">
    <property type="entry name" value="Peptidase_C2_calpain_cat"/>
</dbReference>
<feature type="active site" evidence="6 7">
    <location>
        <position position="563"/>
    </location>
</feature>
<dbReference type="SUPFAM" id="SSF54001">
    <property type="entry name" value="Cysteine proteinases"/>
    <property type="match status" value="1"/>
</dbReference>
<dbReference type="PROSITE" id="PS50203">
    <property type="entry name" value="CALPAIN_CAT"/>
    <property type="match status" value="1"/>
</dbReference>
<evidence type="ECO:0000256" key="3">
    <source>
        <dbReference type="ARBA" id="ARBA00022801"/>
    </source>
</evidence>
<evidence type="ECO:0000256" key="6">
    <source>
        <dbReference type="PIRSR" id="PIRSR622684-1"/>
    </source>
</evidence>
<dbReference type="InterPro" id="IPR018247">
    <property type="entry name" value="EF_Hand_1_Ca_BS"/>
</dbReference>
<accession>A0A9W7GFJ9</accession>
<dbReference type="SMART" id="SM00054">
    <property type="entry name" value="EFh"/>
    <property type="match status" value="3"/>
</dbReference>
<dbReference type="PROSITE" id="PS50222">
    <property type="entry name" value="EF_HAND_2"/>
    <property type="match status" value="2"/>
</dbReference>
<evidence type="ECO:0000313" key="10">
    <source>
        <dbReference type="EMBL" id="GMI43956.1"/>
    </source>
</evidence>
<keyword evidence="5" id="KW-0106">Calcium</keyword>
<protein>
    <recommendedName>
        <fullName evidence="12">Calmodulin</fullName>
    </recommendedName>
</protein>
<reference evidence="11" key="1">
    <citation type="journal article" date="2023" name="Commun. Biol.">
        <title>Genome analysis of Parmales, the sister group of diatoms, reveals the evolutionary specialization of diatoms from phago-mixotrophs to photoautotrophs.</title>
        <authorList>
            <person name="Ban H."/>
            <person name="Sato S."/>
            <person name="Yoshikawa S."/>
            <person name="Yamada K."/>
            <person name="Nakamura Y."/>
            <person name="Ichinomiya M."/>
            <person name="Sato N."/>
            <person name="Blanc-Mathieu R."/>
            <person name="Endo H."/>
            <person name="Kuwata A."/>
            <person name="Ogata H."/>
        </authorList>
    </citation>
    <scope>NUCLEOTIDE SEQUENCE [LARGE SCALE GENOMIC DNA]</scope>
</reference>
<comment type="similarity">
    <text evidence="1">Belongs to the peptidase C2 family.</text>
</comment>
<dbReference type="SMART" id="SM00230">
    <property type="entry name" value="CysPc"/>
    <property type="match status" value="1"/>
</dbReference>
<dbReference type="InterPro" id="IPR022684">
    <property type="entry name" value="Calpain_cysteine_protease"/>
</dbReference>
<dbReference type="PROSITE" id="PS00139">
    <property type="entry name" value="THIOL_PROTEASE_CYS"/>
    <property type="match status" value="1"/>
</dbReference>
<feature type="active site" evidence="6 7">
    <location>
        <position position="543"/>
    </location>
</feature>
<keyword evidence="2 7" id="KW-0645">Protease</keyword>
<dbReference type="PROSITE" id="PS00018">
    <property type="entry name" value="EF_HAND_1"/>
    <property type="match status" value="2"/>
</dbReference>
<evidence type="ECO:0000256" key="5">
    <source>
        <dbReference type="ARBA" id="ARBA00022837"/>
    </source>
</evidence>
<evidence type="ECO:0000313" key="11">
    <source>
        <dbReference type="Proteomes" id="UP001165065"/>
    </source>
</evidence>
<dbReference type="GO" id="GO:0005509">
    <property type="term" value="F:calcium ion binding"/>
    <property type="evidence" value="ECO:0007669"/>
    <property type="project" value="InterPro"/>
</dbReference>
<evidence type="ECO:0000256" key="4">
    <source>
        <dbReference type="ARBA" id="ARBA00022807"/>
    </source>
</evidence>
<dbReference type="InterPro" id="IPR002048">
    <property type="entry name" value="EF_hand_dom"/>
</dbReference>
<dbReference type="PRINTS" id="PR00704">
    <property type="entry name" value="CALPAIN"/>
</dbReference>
<comment type="caution">
    <text evidence="10">The sequence shown here is derived from an EMBL/GenBank/DDBJ whole genome shotgun (WGS) entry which is preliminary data.</text>
</comment>
<name>A0A9W7GFJ9_9STRA</name>